<sequence>MWEMHSILSSAPAVGVGSTTSDVAGALGATRAKDDVWLVQVVLMGTVGGGTAGGVAEGGECFGGGERPSGGRGASSCDRRLNDPVYIRYEPPTQSDDSALGPDFYRSRGRLVYQLSIALADVFWAPTTQCWAYKFLYVNVPTRAAYRKSENNLLPKERALVSDFRPPLGRSPPPKHSPPSATPPAVPPPTVPIRTTWTNHTSSLALVAPKTPATSEVVDPTPTAGALDKMLPAVPLPTVPTRTTWTPHPSFFAPSS</sequence>
<protein>
    <submittedName>
        <fullName evidence="2">Uncharacterized protein</fullName>
    </submittedName>
</protein>
<accession>A0A1E3IDL0</accession>
<dbReference type="RefSeq" id="XP_019028761.1">
    <property type="nucleotide sequence ID" value="XM_019179280.1"/>
</dbReference>
<comment type="caution">
    <text evidence="2">The sequence shown here is derived from an EMBL/GenBank/DDBJ whole genome shotgun (WGS) entry which is preliminary data.</text>
</comment>
<proteinExistence type="predicted"/>
<reference evidence="2 3" key="1">
    <citation type="submission" date="2016-06" db="EMBL/GenBank/DDBJ databases">
        <title>Evolution of pathogenesis and genome organization in the Tremellales.</title>
        <authorList>
            <person name="Cuomo C."/>
            <person name="Litvintseva A."/>
            <person name="Heitman J."/>
            <person name="Chen Y."/>
            <person name="Sun S."/>
            <person name="Springer D."/>
            <person name="Dromer F."/>
            <person name="Young S."/>
            <person name="Zeng Q."/>
            <person name="Chapman S."/>
            <person name="Gujja S."/>
            <person name="Saif S."/>
            <person name="Birren B."/>
        </authorList>
    </citation>
    <scope>NUCLEOTIDE SEQUENCE [LARGE SCALE GENOMIC DNA]</scope>
    <source>
        <strain evidence="2 3">CBS 7118</strain>
    </source>
</reference>
<dbReference type="Proteomes" id="UP000094819">
    <property type="component" value="Unassembled WGS sequence"/>
</dbReference>
<organism evidence="2 3">
    <name type="scientific">Cryptococcus wingfieldii CBS 7118</name>
    <dbReference type="NCBI Taxonomy" id="1295528"/>
    <lineage>
        <taxon>Eukaryota</taxon>
        <taxon>Fungi</taxon>
        <taxon>Dikarya</taxon>
        <taxon>Basidiomycota</taxon>
        <taxon>Agaricomycotina</taxon>
        <taxon>Tremellomycetes</taxon>
        <taxon>Tremellales</taxon>
        <taxon>Cryptococcaceae</taxon>
        <taxon>Cryptococcus</taxon>
    </lineage>
</organism>
<name>A0A1E3IDL0_9TREE</name>
<evidence type="ECO:0000313" key="2">
    <source>
        <dbReference type="EMBL" id="ODN86578.1"/>
    </source>
</evidence>
<feature type="compositionally biased region" description="Pro residues" evidence="1">
    <location>
        <begin position="169"/>
        <end position="190"/>
    </location>
</feature>
<keyword evidence="3" id="KW-1185">Reference proteome</keyword>
<dbReference type="EMBL" id="AWGH01000031">
    <property type="protein sequence ID" value="ODN86578.1"/>
    <property type="molecule type" value="Genomic_DNA"/>
</dbReference>
<feature type="region of interest" description="Disordered" evidence="1">
    <location>
        <begin position="163"/>
        <end position="190"/>
    </location>
</feature>
<evidence type="ECO:0000256" key="1">
    <source>
        <dbReference type="SAM" id="MobiDB-lite"/>
    </source>
</evidence>
<gene>
    <name evidence="2" type="ORF">L198_07272</name>
</gene>
<dbReference type="AlphaFoldDB" id="A0A1E3IDL0"/>
<evidence type="ECO:0000313" key="3">
    <source>
        <dbReference type="Proteomes" id="UP000094819"/>
    </source>
</evidence>
<dbReference type="GeneID" id="30196483"/>